<sequence>MNTGLPDVIAGRLSVLFCGINPGLAAAASGHHFEGRGNRFWRVIYLAGFTAEELRPQDARRILDYGCGLTTVVERPTAGADELSKQDFVEAAAGFETKVATYAPRFVAFLGKAGYAALTGAREISWGRQATALQGATVWVLPNPSGRNRAFSLEQLVDAYRELFVAAHVGAASAASSSFDAD</sequence>
<dbReference type="SUPFAM" id="SSF52141">
    <property type="entry name" value="Uracil-DNA glycosylase-like"/>
    <property type="match status" value="1"/>
</dbReference>
<dbReference type="PATRIC" id="fig|1440763.5.peg.1880"/>
<dbReference type="InterPro" id="IPR015637">
    <property type="entry name" value="MUG/TDG"/>
</dbReference>
<dbReference type="GO" id="GO:0004844">
    <property type="term" value="F:uracil DNA N-glycosylase activity"/>
    <property type="evidence" value="ECO:0007669"/>
    <property type="project" value="TreeGrafter"/>
</dbReference>
<reference evidence="3" key="1">
    <citation type="submission" date="2016-09" db="EMBL/GenBank/DDBJ databases">
        <authorList>
            <person name="Lysoe E."/>
        </authorList>
    </citation>
    <scope>NUCLEOTIDE SEQUENCE [LARGE SCALE GENOMIC DNA]</scope>
    <source>
        <strain evidence="3">LJ96T</strain>
    </source>
</reference>
<proteinExistence type="predicted"/>
<dbReference type="AlphaFoldDB" id="A0A0G9HHK2"/>
<dbReference type="InterPro" id="IPR005122">
    <property type="entry name" value="Uracil-DNA_glycosylase-like"/>
</dbReference>
<dbReference type="GO" id="GO:0006285">
    <property type="term" value="P:base-excision repair, AP site formation"/>
    <property type="evidence" value="ECO:0007669"/>
    <property type="project" value="InterPro"/>
</dbReference>
<gene>
    <name evidence="2" type="ORF">BJI69_07150</name>
</gene>
<evidence type="ECO:0000259" key="1">
    <source>
        <dbReference type="Pfam" id="PF03167"/>
    </source>
</evidence>
<dbReference type="STRING" id="1440763.BJI69_07150"/>
<dbReference type="OrthoDB" id="9799921at2"/>
<dbReference type="Proteomes" id="UP000182987">
    <property type="component" value="Chromosome"/>
</dbReference>
<dbReference type="PANTHER" id="PTHR12159">
    <property type="entry name" value="G/T AND G/U MISMATCH-SPECIFIC DNA GLYCOSYLASE"/>
    <property type="match status" value="1"/>
</dbReference>
<dbReference type="InterPro" id="IPR036895">
    <property type="entry name" value="Uracil-DNA_glycosylase-like_sf"/>
</dbReference>
<dbReference type="KEGG" id="lrz:BJI69_07150"/>
<feature type="domain" description="Uracil-DNA glycosylase-like" evidence="1">
    <location>
        <begin position="11"/>
        <end position="161"/>
    </location>
</feature>
<keyword evidence="3" id="KW-1185">Reference proteome</keyword>
<evidence type="ECO:0000313" key="3">
    <source>
        <dbReference type="Proteomes" id="UP000182987"/>
    </source>
</evidence>
<dbReference type="PANTHER" id="PTHR12159:SF9">
    <property type="entry name" value="G_T MISMATCH-SPECIFIC THYMINE DNA GLYCOSYLASE"/>
    <property type="match status" value="1"/>
</dbReference>
<protein>
    <submittedName>
        <fullName evidence="2">Mismatch-specific DNA-glycosylase</fullName>
    </submittedName>
</protein>
<accession>A0A0G9HHK2</accession>
<evidence type="ECO:0000313" key="2">
    <source>
        <dbReference type="EMBL" id="APG03706.1"/>
    </source>
</evidence>
<dbReference type="CDD" id="cd10028">
    <property type="entry name" value="UDG-F2_TDG_MUG"/>
    <property type="match status" value="1"/>
</dbReference>
<dbReference type="Gene3D" id="3.40.470.10">
    <property type="entry name" value="Uracil-DNA glycosylase-like domain"/>
    <property type="match status" value="1"/>
</dbReference>
<dbReference type="NCBIfam" id="NF007570">
    <property type="entry name" value="PRK10201.1"/>
    <property type="match status" value="1"/>
</dbReference>
<dbReference type="EMBL" id="CP017480">
    <property type="protein sequence ID" value="APG03706.1"/>
    <property type="molecule type" value="Genomic_DNA"/>
</dbReference>
<name>A0A0G9HHK2_9GAMM</name>
<dbReference type="Pfam" id="PF03167">
    <property type="entry name" value="UDG"/>
    <property type="match status" value="1"/>
</dbReference>
<dbReference type="RefSeq" id="WP_046965925.1">
    <property type="nucleotide sequence ID" value="NZ_CP017480.1"/>
</dbReference>
<organism evidence="2 3">
    <name type="scientific">Luteibacter rhizovicinus DSM 16549</name>
    <dbReference type="NCBI Taxonomy" id="1440763"/>
    <lineage>
        <taxon>Bacteria</taxon>
        <taxon>Pseudomonadati</taxon>
        <taxon>Pseudomonadota</taxon>
        <taxon>Gammaproteobacteria</taxon>
        <taxon>Lysobacterales</taxon>
        <taxon>Rhodanobacteraceae</taxon>
        <taxon>Luteibacter</taxon>
    </lineage>
</organism>
<dbReference type="GO" id="GO:0008263">
    <property type="term" value="F:pyrimidine-specific mismatch base pair DNA N-glycosylase activity"/>
    <property type="evidence" value="ECO:0007669"/>
    <property type="project" value="TreeGrafter"/>
</dbReference>